<dbReference type="EMBL" id="AP003762">
    <property type="protein sequence ID" value="BAD53824.1"/>
    <property type="molecule type" value="Genomic_DNA"/>
</dbReference>
<gene>
    <name evidence="2" type="primary">P0456F09.10</name>
</gene>
<sequence length="81" mass="8498">MAAPSPQPDLAGGEAVAPSPRGGGGRRQAAAAPWKKIKDAAGRVHGRMPAIASRDPRMQVETNTSHEIETAADRRPPTHLI</sequence>
<feature type="region of interest" description="Disordered" evidence="1">
    <location>
        <begin position="1"/>
        <end position="81"/>
    </location>
</feature>
<dbReference type="Proteomes" id="UP000000763">
    <property type="component" value="Chromosome 6"/>
</dbReference>
<proteinExistence type="predicted"/>
<name>Q5Z8T0_ORYSJ</name>
<reference evidence="3" key="2">
    <citation type="journal article" date="2008" name="Nucleic Acids Res.">
        <title>The rice annotation project database (RAP-DB): 2008 update.</title>
        <authorList>
            <consortium name="The rice annotation project (RAP)"/>
        </authorList>
    </citation>
    <scope>GENOME REANNOTATION</scope>
    <source>
        <strain evidence="3">cv. Nipponbare</strain>
    </source>
</reference>
<evidence type="ECO:0000256" key="1">
    <source>
        <dbReference type="SAM" id="MobiDB-lite"/>
    </source>
</evidence>
<dbReference type="AlphaFoldDB" id="Q5Z8T0"/>
<evidence type="ECO:0000313" key="3">
    <source>
        <dbReference type="Proteomes" id="UP000000763"/>
    </source>
</evidence>
<evidence type="ECO:0000313" key="2">
    <source>
        <dbReference type="EMBL" id="BAD53824.1"/>
    </source>
</evidence>
<reference evidence="3" key="1">
    <citation type="journal article" date="2005" name="Nature">
        <title>The map-based sequence of the rice genome.</title>
        <authorList>
            <consortium name="International rice genome sequencing project (IRGSP)"/>
            <person name="Matsumoto T."/>
            <person name="Wu J."/>
            <person name="Kanamori H."/>
            <person name="Katayose Y."/>
            <person name="Fujisawa M."/>
            <person name="Namiki N."/>
            <person name="Mizuno H."/>
            <person name="Yamamoto K."/>
            <person name="Antonio B.A."/>
            <person name="Baba T."/>
            <person name="Sakata K."/>
            <person name="Nagamura Y."/>
            <person name="Aoki H."/>
            <person name="Arikawa K."/>
            <person name="Arita K."/>
            <person name="Bito T."/>
            <person name="Chiden Y."/>
            <person name="Fujitsuka N."/>
            <person name="Fukunaka R."/>
            <person name="Hamada M."/>
            <person name="Harada C."/>
            <person name="Hayashi A."/>
            <person name="Hijishita S."/>
            <person name="Honda M."/>
            <person name="Hosokawa S."/>
            <person name="Ichikawa Y."/>
            <person name="Idonuma A."/>
            <person name="Iijima M."/>
            <person name="Ikeda M."/>
            <person name="Ikeno M."/>
            <person name="Ito K."/>
            <person name="Ito S."/>
            <person name="Ito T."/>
            <person name="Ito Y."/>
            <person name="Ito Y."/>
            <person name="Iwabuchi A."/>
            <person name="Kamiya K."/>
            <person name="Karasawa W."/>
            <person name="Kurita K."/>
            <person name="Katagiri S."/>
            <person name="Kikuta A."/>
            <person name="Kobayashi H."/>
            <person name="Kobayashi N."/>
            <person name="Machita K."/>
            <person name="Maehara T."/>
            <person name="Masukawa M."/>
            <person name="Mizubayashi T."/>
            <person name="Mukai Y."/>
            <person name="Nagasaki H."/>
            <person name="Nagata Y."/>
            <person name="Naito S."/>
            <person name="Nakashima M."/>
            <person name="Nakama Y."/>
            <person name="Nakamichi Y."/>
            <person name="Nakamura M."/>
            <person name="Meguro A."/>
            <person name="Negishi M."/>
            <person name="Ohta I."/>
            <person name="Ohta T."/>
            <person name="Okamoto M."/>
            <person name="Ono N."/>
            <person name="Saji S."/>
            <person name="Sakaguchi M."/>
            <person name="Sakai K."/>
            <person name="Shibata M."/>
            <person name="Shimokawa T."/>
            <person name="Song J."/>
            <person name="Takazaki Y."/>
            <person name="Terasawa K."/>
            <person name="Tsugane M."/>
            <person name="Tsuji K."/>
            <person name="Ueda S."/>
            <person name="Waki K."/>
            <person name="Yamagata H."/>
            <person name="Yamamoto M."/>
            <person name="Yamamoto S."/>
            <person name="Yamane H."/>
            <person name="Yoshiki S."/>
            <person name="Yoshihara R."/>
            <person name="Yukawa K."/>
            <person name="Zhong H."/>
            <person name="Yano M."/>
            <person name="Yuan Q."/>
            <person name="Ouyang S."/>
            <person name="Liu J."/>
            <person name="Jones K.M."/>
            <person name="Gansberger K."/>
            <person name="Moffat K."/>
            <person name="Hill J."/>
            <person name="Bera J."/>
            <person name="Fadrosh D."/>
            <person name="Jin S."/>
            <person name="Johri S."/>
            <person name="Kim M."/>
            <person name="Overton L."/>
            <person name="Reardon M."/>
            <person name="Tsitrin T."/>
            <person name="Vuong H."/>
            <person name="Weaver B."/>
            <person name="Ciecko A."/>
            <person name="Tallon L."/>
            <person name="Jackson J."/>
            <person name="Pai G."/>
            <person name="Aken S.V."/>
            <person name="Utterback T."/>
            <person name="Reidmuller S."/>
            <person name="Feldblyum T."/>
            <person name="Hsiao J."/>
            <person name="Zismann V."/>
            <person name="Iobst S."/>
            <person name="de Vazeille A.R."/>
            <person name="Buell C.R."/>
            <person name="Ying K."/>
            <person name="Li Y."/>
            <person name="Lu T."/>
            <person name="Huang Y."/>
            <person name="Zhao Q."/>
            <person name="Feng Q."/>
            <person name="Zhang L."/>
            <person name="Zhu J."/>
            <person name="Weng Q."/>
            <person name="Mu J."/>
            <person name="Lu Y."/>
            <person name="Fan D."/>
            <person name="Liu Y."/>
            <person name="Guan J."/>
            <person name="Zhang Y."/>
            <person name="Yu S."/>
            <person name="Liu X."/>
            <person name="Zhang Y."/>
            <person name="Hong G."/>
            <person name="Han B."/>
            <person name="Choisne N."/>
            <person name="Demange N."/>
            <person name="Orjeda G."/>
            <person name="Samain S."/>
            <person name="Cattolico L."/>
            <person name="Pelletier E."/>
            <person name="Couloux A."/>
            <person name="Segurens B."/>
            <person name="Wincker P."/>
            <person name="D'Hont A."/>
            <person name="Scarpelli C."/>
            <person name="Weissenbach J."/>
            <person name="Salanoubat M."/>
            <person name="Quetier F."/>
            <person name="Yu Y."/>
            <person name="Kim H.R."/>
            <person name="Rambo T."/>
            <person name="Currie J."/>
            <person name="Collura K."/>
            <person name="Luo M."/>
            <person name="Yang T."/>
            <person name="Ammiraju J.S.S."/>
            <person name="Engler F."/>
            <person name="Soderlund C."/>
            <person name="Wing R.A."/>
            <person name="Palmer L.E."/>
            <person name="de la Bastide M."/>
            <person name="Spiegel L."/>
            <person name="Nascimento L."/>
            <person name="Zutavern T."/>
            <person name="O'Shaughnessy A."/>
            <person name="Dike S."/>
            <person name="Dedhia N."/>
            <person name="Preston R."/>
            <person name="Balija V."/>
            <person name="McCombie W.R."/>
            <person name="Chow T."/>
            <person name="Chen H."/>
            <person name="Chung M."/>
            <person name="Chen C."/>
            <person name="Shaw J."/>
            <person name="Wu H."/>
            <person name="Hsiao K."/>
            <person name="Chao Y."/>
            <person name="Chu M."/>
            <person name="Cheng C."/>
            <person name="Hour A."/>
            <person name="Lee P."/>
            <person name="Lin S."/>
            <person name="Lin Y."/>
            <person name="Liou J."/>
            <person name="Liu S."/>
            <person name="Hsing Y."/>
            <person name="Raghuvanshi S."/>
            <person name="Mohanty A."/>
            <person name="Bharti A.K."/>
            <person name="Gaur A."/>
            <person name="Gupta V."/>
            <person name="Kumar D."/>
            <person name="Ravi V."/>
            <person name="Vij S."/>
            <person name="Kapur A."/>
            <person name="Khurana P."/>
            <person name="Khurana P."/>
            <person name="Khurana J.P."/>
            <person name="Tyagi A.K."/>
            <person name="Gaikwad K."/>
            <person name="Singh A."/>
            <person name="Dalal V."/>
            <person name="Srivastava S."/>
            <person name="Dixit A."/>
            <person name="Pal A.K."/>
            <person name="Ghazi I.A."/>
            <person name="Yadav M."/>
            <person name="Pandit A."/>
            <person name="Bhargava A."/>
            <person name="Sureshbabu K."/>
            <person name="Batra K."/>
            <person name="Sharma T.R."/>
            <person name="Mohapatra T."/>
            <person name="Singh N.K."/>
            <person name="Messing J."/>
            <person name="Nelson A.B."/>
            <person name="Fuks G."/>
            <person name="Kavchok S."/>
            <person name="Keizer G."/>
            <person name="Linton E."/>
            <person name="Llaca V."/>
            <person name="Song R."/>
            <person name="Tanyolac B."/>
            <person name="Young S."/>
            <person name="Ho-Il K."/>
            <person name="Hahn J.H."/>
            <person name="Sangsakoo G."/>
            <person name="Vanavichit A."/>
            <person name="de Mattos Luiz.A.T."/>
            <person name="Zimmer P.D."/>
            <person name="Malone G."/>
            <person name="Dellagostin O."/>
            <person name="de Oliveira A.C."/>
            <person name="Bevan M."/>
            <person name="Bancroft I."/>
            <person name="Minx P."/>
            <person name="Cordum H."/>
            <person name="Wilson R."/>
            <person name="Cheng Z."/>
            <person name="Jin W."/>
            <person name="Jiang J."/>
            <person name="Leong S.A."/>
            <person name="Iwama H."/>
            <person name="Gojobori T."/>
            <person name="Itoh T."/>
            <person name="Niimura Y."/>
            <person name="Fujii Y."/>
            <person name="Habara T."/>
            <person name="Sakai H."/>
            <person name="Sato Y."/>
            <person name="Wilson G."/>
            <person name="Kumar K."/>
            <person name="McCouch S."/>
            <person name="Juretic N."/>
            <person name="Hoen D."/>
            <person name="Wright S."/>
            <person name="Bruskiewich R."/>
            <person name="Bureau T."/>
            <person name="Miyao A."/>
            <person name="Hirochika H."/>
            <person name="Nishikawa T."/>
            <person name="Kadowaki K."/>
            <person name="Sugiura M."/>
            <person name="Burr B."/>
            <person name="Sasaki T."/>
        </authorList>
    </citation>
    <scope>NUCLEOTIDE SEQUENCE [LARGE SCALE GENOMIC DNA]</scope>
    <source>
        <strain evidence="3">cv. Nipponbare</strain>
    </source>
</reference>
<feature type="compositionally biased region" description="Basic and acidic residues" evidence="1">
    <location>
        <begin position="54"/>
        <end position="81"/>
    </location>
</feature>
<organism evidence="2 3">
    <name type="scientific">Oryza sativa subsp. japonica</name>
    <name type="common">Rice</name>
    <dbReference type="NCBI Taxonomy" id="39947"/>
    <lineage>
        <taxon>Eukaryota</taxon>
        <taxon>Viridiplantae</taxon>
        <taxon>Streptophyta</taxon>
        <taxon>Embryophyta</taxon>
        <taxon>Tracheophyta</taxon>
        <taxon>Spermatophyta</taxon>
        <taxon>Magnoliopsida</taxon>
        <taxon>Liliopsida</taxon>
        <taxon>Poales</taxon>
        <taxon>Poaceae</taxon>
        <taxon>BOP clade</taxon>
        <taxon>Oryzoideae</taxon>
        <taxon>Oryzeae</taxon>
        <taxon>Oryzinae</taxon>
        <taxon>Oryza</taxon>
        <taxon>Oryza sativa</taxon>
    </lineage>
</organism>
<protein>
    <submittedName>
        <fullName evidence="2">Uncharacterized protein</fullName>
    </submittedName>
</protein>
<accession>Q5Z8T0</accession>